<keyword evidence="2" id="KW-0229">DNA integration</keyword>
<evidence type="ECO:0000256" key="4">
    <source>
        <dbReference type="ARBA" id="ARBA00023172"/>
    </source>
</evidence>
<evidence type="ECO:0008006" key="10">
    <source>
        <dbReference type="Google" id="ProtNLM"/>
    </source>
</evidence>
<evidence type="ECO:0000256" key="2">
    <source>
        <dbReference type="ARBA" id="ARBA00022908"/>
    </source>
</evidence>
<dbReference type="Proteomes" id="UP000054537">
    <property type="component" value="Unassembled WGS sequence"/>
</dbReference>
<accession>A0A0A6UNG8</accession>
<dbReference type="InterPro" id="IPR002104">
    <property type="entry name" value="Integrase_catalytic"/>
</dbReference>
<dbReference type="PROSITE" id="PS51900">
    <property type="entry name" value="CB"/>
    <property type="match status" value="1"/>
</dbReference>
<dbReference type="AlphaFoldDB" id="A0A0A6UNG8"/>
<dbReference type="PANTHER" id="PTHR30349">
    <property type="entry name" value="PHAGE INTEGRASE-RELATED"/>
    <property type="match status" value="1"/>
</dbReference>
<evidence type="ECO:0000259" key="7">
    <source>
        <dbReference type="PROSITE" id="PS51900"/>
    </source>
</evidence>
<keyword evidence="4" id="KW-0233">DNA recombination</keyword>
<dbReference type="InterPro" id="IPR010998">
    <property type="entry name" value="Integrase_recombinase_N"/>
</dbReference>
<proteinExistence type="inferred from homology"/>
<name>A0A0A6UNG8_ACTUT</name>
<evidence type="ECO:0000313" key="8">
    <source>
        <dbReference type="EMBL" id="KHD76628.1"/>
    </source>
</evidence>
<dbReference type="Gene3D" id="1.10.443.10">
    <property type="entry name" value="Intergrase catalytic core"/>
    <property type="match status" value="1"/>
</dbReference>
<feature type="domain" description="Tyr recombinase" evidence="6">
    <location>
        <begin position="184"/>
        <end position="392"/>
    </location>
</feature>
<evidence type="ECO:0000259" key="6">
    <source>
        <dbReference type="PROSITE" id="PS51898"/>
    </source>
</evidence>
<dbReference type="InterPro" id="IPR013762">
    <property type="entry name" value="Integrase-like_cat_sf"/>
</dbReference>
<keyword evidence="9" id="KW-1185">Reference proteome</keyword>
<dbReference type="SUPFAM" id="SSF56349">
    <property type="entry name" value="DNA breaking-rejoining enzymes"/>
    <property type="match status" value="1"/>
</dbReference>
<organism evidence="8 9">
    <name type="scientific">Actinoplanes utahensis</name>
    <dbReference type="NCBI Taxonomy" id="1869"/>
    <lineage>
        <taxon>Bacteria</taxon>
        <taxon>Bacillati</taxon>
        <taxon>Actinomycetota</taxon>
        <taxon>Actinomycetes</taxon>
        <taxon>Micromonosporales</taxon>
        <taxon>Micromonosporaceae</taxon>
        <taxon>Actinoplanes</taxon>
    </lineage>
</organism>
<comment type="caution">
    <text evidence="8">The sequence shown here is derived from an EMBL/GenBank/DDBJ whole genome shotgun (WGS) entry which is preliminary data.</text>
</comment>
<dbReference type="EMBL" id="JRTT01000017">
    <property type="protein sequence ID" value="KHD76628.1"/>
    <property type="molecule type" value="Genomic_DNA"/>
</dbReference>
<dbReference type="InterPro" id="IPR044068">
    <property type="entry name" value="CB"/>
</dbReference>
<reference evidence="8 9" key="1">
    <citation type="submission" date="2014-10" db="EMBL/GenBank/DDBJ databases">
        <title>Draft genome sequence of Actinoplanes utahensis NRRL 12052.</title>
        <authorList>
            <person name="Velasco-Bucheli B."/>
            <person name="del Cerro C."/>
            <person name="Hormigo D."/>
            <person name="Garcia J.L."/>
            <person name="Acebal C."/>
            <person name="Arroyo M."/>
            <person name="de la Mata I."/>
        </authorList>
    </citation>
    <scope>NUCLEOTIDE SEQUENCE [LARGE SCALE GENOMIC DNA]</scope>
    <source>
        <strain evidence="8 9">NRRL 12052</strain>
    </source>
</reference>
<dbReference type="Gene3D" id="1.10.150.130">
    <property type="match status" value="1"/>
</dbReference>
<comment type="similarity">
    <text evidence="1">Belongs to the 'phage' integrase family.</text>
</comment>
<dbReference type="InterPro" id="IPR011010">
    <property type="entry name" value="DNA_brk_join_enz"/>
</dbReference>
<evidence type="ECO:0000256" key="3">
    <source>
        <dbReference type="ARBA" id="ARBA00023125"/>
    </source>
</evidence>
<evidence type="ECO:0000313" key="9">
    <source>
        <dbReference type="Proteomes" id="UP000054537"/>
    </source>
</evidence>
<evidence type="ECO:0000256" key="1">
    <source>
        <dbReference type="ARBA" id="ARBA00008857"/>
    </source>
</evidence>
<dbReference type="Pfam" id="PF14659">
    <property type="entry name" value="Phage_int_SAM_3"/>
    <property type="match status" value="1"/>
</dbReference>
<dbReference type="GO" id="GO:0006310">
    <property type="term" value="P:DNA recombination"/>
    <property type="evidence" value="ECO:0007669"/>
    <property type="project" value="UniProtKB-KW"/>
</dbReference>
<dbReference type="InterPro" id="IPR004107">
    <property type="entry name" value="Integrase_SAM-like_N"/>
</dbReference>
<dbReference type="Pfam" id="PF00589">
    <property type="entry name" value="Phage_integrase"/>
    <property type="match status" value="1"/>
</dbReference>
<dbReference type="STRING" id="1869.MB27_16150"/>
<dbReference type="CDD" id="cd01189">
    <property type="entry name" value="INT_ICEBs1_C_like"/>
    <property type="match status" value="1"/>
</dbReference>
<keyword evidence="3 5" id="KW-0238">DNA-binding</keyword>
<dbReference type="PANTHER" id="PTHR30349:SF64">
    <property type="entry name" value="PROPHAGE INTEGRASE INTD-RELATED"/>
    <property type="match status" value="1"/>
</dbReference>
<feature type="domain" description="Core-binding (CB)" evidence="7">
    <location>
        <begin position="82"/>
        <end position="161"/>
    </location>
</feature>
<dbReference type="GO" id="GO:0003677">
    <property type="term" value="F:DNA binding"/>
    <property type="evidence" value="ECO:0007669"/>
    <property type="project" value="UniProtKB-UniRule"/>
</dbReference>
<evidence type="ECO:0000256" key="5">
    <source>
        <dbReference type="PROSITE-ProRule" id="PRU01248"/>
    </source>
</evidence>
<protein>
    <recommendedName>
        <fullName evidence="10">Integrase</fullName>
    </recommendedName>
</protein>
<dbReference type="InterPro" id="IPR050090">
    <property type="entry name" value="Tyrosine_recombinase_XerCD"/>
</dbReference>
<dbReference type="PROSITE" id="PS51898">
    <property type="entry name" value="TYR_RECOMBINASE"/>
    <property type="match status" value="1"/>
</dbReference>
<gene>
    <name evidence="8" type="ORF">MB27_16150</name>
</gene>
<dbReference type="eggNOG" id="COG0582">
    <property type="taxonomic scope" value="Bacteria"/>
</dbReference>
<dbReference type="GO" id="GO:0015074">
    <property type="term" value="P:DNA integration"/>
    <property type="evidence" value="ECO:0007669"/>
    <property type="project" value="UniProtKB-KW"/>
</dbReference>
<sequence length="413" mass="46500">MMGSIEDRWWRTVTKPDGGTERIKKPRFGVGHRYRVRYEGPDGEPLSKSFPDRQKRAAEQFLISVESDKQRGEFIDPNAGKKRFDEFAESWLRTHQFDESSRESTEIRVRKHIIPFFRGRAVNTIRPSDVREWDSSLVGVLAVATRSVCFSHLSAIFTAAVDDRLIAKNPCSAKSVTQPQPIPRKVVPWTPPTVAAIRAALLPRYRCTVDLGGGCGARQGEIFGVAPEDFNFDGGWLTIRRQVKRVRSRLVFGLPKNDKERQTLLPASVAREIKAHIAEFEPVPVTLPWEDPMRGEPVTVNLVFTTGRRGALNRTTFNKLSWHPAITAAGLERTRANGMHALRHLFASTLLDAGENIRAISEWLGHSDPAFTLRVYTHLMQSSQGRARTALDHMIGLLMAPPWPQGQNDQQNA</sequence>